<comment type="caution">
    <text evidence="2">The sequence shown here is derived from an EMBL/GenBank/DDBJ whole genome shotgun (WGS) entry which is preliminary data.</text>
</comment>
<keyword evidence="1" id="KW-0812">Transmembrane</keyword>
<dbReference type="EMBL" id="PSZO01000002">
    <property type="protein sequence ID" value="TCG11884.1"/>
    <property type="molecule type" value="Genomic_DNA"/>
</dbReference>
<evidence type="ECO:0000313" key="2">
    <source>
        <dbReference type="EMBL" id="TCG11884.1"/>
    </source>
</evidence>
<keyword evidence="1" id="KW-1133">Transmembrane helix</keyword>
<feature type="transmembrane region" description="Helical" evidence="1">
    <location>
        <begin position="74"/>
        <end position="92"/>
    </location>
</feature>
<dbReference type="Proteomes" id="UP000294192">
    <property type="component" value="Unassembled WGS sequence"/>
</dbReference>
<proteinExistence type="predicted"/>
<dbReference type="RefSeq" id="WP_131598332.1">
    <property type="nucleotide sequence ID" value="NZ_CBDBYK010000005.1"/>
</dbReference>
<dbReference type="OrthoDB" id="389275at2"/>
<name>A0A4V2NI86_9MOLU</name>
<evidence type="ECO:0000256" key="1">
    <source>
        <dbReference type="SAM" id="Phobius"/>
    </source>
</evidence>
<evidence type="ECO:0000313" key="3">
    <source>
        <dbReference type="Proteomes" id="UP000294192"/>
    </source>
</evidence>
<keyword evidence="3" id="KW-1185">Reference proteome</keyword>
<feature type="transmembrane region" description="Helical" evidence="1">
    <location>
        <begin position="181"/>
        <end position="200"/>
    </location>
</feature>
<feature type="transmembrane region" description="Helical" evidence="1">
    <location>
        <begin position="239"/>
        <end position="264"/>
    </location>
</feature>
<feature type="transmembrane region" description="Helical" evidence="1">
    <location>
        <begin position="141"/>
        <end position="160"/>
    </location>
</feature>
<organism evidence="2 3">
    <name type="scientific">Mycoplasma marinum</name>
    <dbReference type="NCBI Taxonomy" id="1937190"/>
    <lineage>
        <taxon>Bacteria</taxon>
        <taxon>Bacillati</taxon>
        <taxon>Mycoplasmatota</taxon>
        <taxon>Mollicutes</taxon>
        <taxon>Mycoplasmataceae</taxon>
        <taxon>Mycoplasma</taxon>
    </lineage>
</organism>
<protein>
    <submittedName>
        <fullName evidence="2">Uncharacterized protein</fullName>
    </submittedName>
</protein>
<feature type="transmembrane region" description="Helical" evidence="1">
    <location>
        <begin position="15"/>
        <end position="38"/>
    </location>
</feature>
<dbReference type="AlphaFoldDB" id="A0A4V2NI86"/>
<gene>
    <name evidence="2" type="ORF">C4B24_00615</name>
</gene>
<keyword evidence="1" id="KW-0472">Membrane</keyword>
<feature type="transmembrane region" description="Helical" evidence="1">
    <location>
        <begin position="113"/>
        <end position="135"/>
    </location>
</feature>
<accession>A0A4V2NI86</accession>
<sequence>MKQITGKNNQTKTRIALFALSLLMAYFIIYNVCSTLYIPYNKISGPSGGRMKPGTIPGIAQVYTFWEPWAKATIPFYFTVQSNLLVFIYLFLRTFKLIDPRKNKHAKRFQIIVMTNIATTFIIYWTILSPIDIIWHTPLKILDTCQIHLFSFIIAISVFLNESLKSNEKNKDNIKLSKKDYFLVFIYPIIWLVIAIILYYSTRTEWTMTFTYSDNSKASYNYTFGIAIYPFLAFDIAPIWLPVVSVLGIAILLGIIGWIIFYIANKDKKIRKQKNKKI</sequence>
<reference evidence="2 3" key="1">
    <citation type="submission" date="2018-02" db="EMBL/GenBank/DDBJ databases">
        <title>Mycoplasma marinum and Mycoplasma todarodis sp. nov., moderately halophilic and psychrotolerant mycoplasmas isolated from cephalopods.</title>
        <authorList>
            <person name="Viver T."/>
        </authorList>
    </citation>
    <scope>NUCLEOTIDE SEQUENCE [LARGE SCALE GENOMIC DNA]</scope>
    <source>
        <strain evidence="2 3">PE</strain>
    </source>
</reference>